<dbReference type="GeneID" id="98175645"/>
<dbReference type="RefSeq" id="XP_070916423.1">
    <property type="nucleotide sequence ID" value="XM_071060322.1"/>
</dbReference>
<comment type="caution">
    <text evidence="1">The sequence shown here is derived from an EMBL/GenBank/DDBJ whole genome shotgun (WGS) entry which is preliminary data.</text>
</comment>
<reference evidence="1 2" key="1">
    <citation type="submission" date="2024-09" db="EMBL/GenBank/DDBJ databases">
        <title>Itraconazole resistance in Madurella fahalii resulting from another homologue of gene encoding cytochrome P450 14-alpha sterol demethylase (CYP51).</title>
        <authorList>
            <person name="Yoshioka I."/>
            <person name="Fahal A.H."/>
            <person name="Kaneko S."/>
            <person name="Yaguchi T."/>
        </authorList>
    </citation>
    <scope>NUCLEOTIDE SEQUENCE [LARGE SCALE GENOMIC DNA]</scope>
    <source>
        <strain evidence="1 2">IFM 68171</strain>
    </source>
</reference>
<dbReference type="EMBL" id="BAAFSV010000002">
    <property type="protein sequence ID" value="GAB1314692.1"/>
    <property type="molecule type" value="Genomic_DNA"/>
</dbReference>
<organism evidence="1 2">
    <name type="scientific">Madurella fahalii</name>
    <dbReference type="NCBI Taxonomy" id="1157608"/>
    <lineage>
        <taxon>Eukaryota</taxon>
        <taxon>Fungi</taxon>
        <taxon>Dikarya</taxon>
        <taxon>Ascomycota</taxon>
        <taxon>Pezizomycotina</taxon>
        <taxon>Sordariomycetes</taxon>
        <taxon>Sordariomycetidae</taxon>
        <taxon>Sordariales</taxon>
        <taxon>Sordariales incertae sedis</taxon>
        <taxon>Madurella</taxon>
    </lineage>
</organism>
<evidence type="ECO:0000313" key="1">
    <source>
        <dbReference type="EMBL" id="GAB1314692.1"/>
    </source>
</evidence>
<dbReference type="Proteomes" id="UP001628179">
    <property type="component" value="Unassembled WGS sequence"/>
</dbReference>
<keyword evidence="2" id="KW-1185">Reference proteome</keyword>
<accession>A0ABQ0GAA9</accession>
<protein>
    <submittedName>
        <fullName evidence="1">Uncharacterized protein</fullName>
    </submittedName>
</protein>
<gene>
    <name evidence="1" type="ORF">MFIFM68171_04902</name>
</gene>
<sequence>MLHGFPGPQRSVDYKMVDVTGYGSRLQNDITAHLVCEVRVNCSYTLTAPFSLVVEGITAVQGSFLGCASATPDPSSRIISSDGLGLVQMGDTGQTFSLVAFAGDIRATGGMPPGAETRGWENQQMQSWWY</sequence>
<evidence type="ECO:0000313" key="2">
    <source>
        <dbReference type="Proteomes" id="UP001628179"/>
    </source>
</evidence>
<proteinExistence type="predicted"/>
<name>A0ABQ0GAA9_9PEZI</name>